<evidence type="ECO:0000313" key="2">
    <source>
        <dbReference type="EMBL" id="KAL3745762.1"/>
    </source>
</evidence>
<name>A0ABD3L7G1_EUCGL</name>
<organism evidence="2 3">
    <name type="scientific">Eucalyptus globulus</name>
    <name type="common">Tasmanian blue gum</name>
    <dbReference type="NCBI Taxonomy" id="34317"/>
    <lineage>
        <taxon>Eukaryota</taxon>
        <taxon>Viridiplantae</taxon>
        <taxon>Streptophyta</taxon>
        <taxon>Embryophyta</taxon>
        <taxon>Tracheophyta</taxon>
        <taxon>Spermatophyta</taxon>
        <taxon>Magnoliopsida</taxon>
        <taxon>eudicotyledons</taxon>
        <taxon>Gunneridae</taxon>
        <taxon>Pentapetalae</taxon>
        <taxon>rosids</taxon>
        <taxon>malvids</taxon>
        <taxon>Myrtales</taxon>
        <taxon>Myrtaceae</taxon>
        <taxon>Myrtoideae</taxon>
        <taxon>Eucalypteae</taxon>
        <taxon>Eucalyptus</taxon>
    </lineage>
</organism>
<dbReference type="AlphaFoldDB" id="A0ABD3L7G1"/>
<dbReference type="EMBL" id="JBJKBG010000003">
    <property type="protein sequence ID" value="KAL3745762.1"/>
    <property type="molecule type" value="Genomic_DNA"/>
</dbReference>
<dbReference type="Proteomes" id="UP001634007">
    <property type="component" value="Unassembled WGS sequence"/>
</dbReference>
<comment type="caution">
    <text evidence="2">The sequence shown here is derived from an EMBL/GenBank/DDBJ whole genome shotgun (WGS) entry which is preliminary data.</text>
</comment>
<reference evidence="2 3" key="1">
    <citation type="submission" date="2024-11" db="EMBL/GenBank/DDBJ databases">
        <title>Chromosome-level genome assembly of Eucalyptus globulus Labill. provides insights into its genome evolution.</title>
        <authorList>
            <person name="Li X."/>
        </authorList>
    </citation>
    <scope>NUCLEOTIDE SEQUENCE [LARGE SCALE GENOMIC DNA]</scope>
    <source>
        <strain evidence="2">CL2024</strain>
        <tissue evidence="2">Fresh tender leaves</tissue>
    </source>
</reference>
<feature type="region of interest" description="Disordered" evidence="1">
    <location>
        <begin position="50"/>
        <end position="71"/>
    </location>
</feature>
<accession>A0ABD3L7G1</accession>
<proteinExistence type="predicted"/>
<sequence>MIDMYDEMVVVVGRDMATRSFAKQFGDIDATEVDCSPVDLGDDFDELMKGSKTSSSTVHSEKRSHERRKCSDNDDKYVALSTQLGEMASAIKSLAQRDVDHSKVYYSQLYNEVMKVDGYDEIALGSVFDHLIENQKIGKAVLVKSATLRKVWVNKFLSKGDHHK</sequence>
<evidence type="ECO:0000256" key="1">
    <source>
        <dbReference type="SAM" id="MobiDB-lite"/>
    </source>
</evidence>
<keyword evidence="3" id="KW-1185">Reference proteome</keyword>
<evidence type="ECO:0000313" key="3">
    <source>
        <dbReference type="Proteomes" id="UP001634007"/>
    </source>
</evidence>
<gene>
    <name evidence="2" type="ORF">ACJRO7_014820</name>
</gene>
<dbReference type="PANTHER" id="PTHR47127">
    <property type="entry name" value="10A19I.15"/>
    <property type="match status" value="1"/>
</dbReference>
<feature type="compositionally biased region" description="Basic and acidic residues" evidence="1">
    <location>
        <begin position="59"/>
        <end position="71"/>
    </location>
</feature>
<protein>
    <submittedName>
        <fullName evidence="2">Uncharacterized protein</fullName>
    </submittedName>
</protein>